<dbReference type="Gene3D" id="2.40.420.20">
    <property type="match status" value="1"/>
</dbReference>
<dbReference type="GO" id="GO:1990281">
    <property type="term" value="C:efflux pump complex"/>
    <property type="evidence" value="ECO:0007669"/>
    <property type="project" value="TreeGrafter"/>
</dbReference>
<dbReference type="EMBL" id="CP001287">
    <property type="protein sequence ID" value="ACK66842.1"/>
    <property type="molecule type" value="Genomic_DNA"/>
</dbReference>
<dbReference type="Gene3D" id="2.40.50.100">
    <property type="match status" value="2"/>
</dbReference>
<organism evidence="6 7">
    <name type="scientific">Rippkaea orientalis (strain PCC 8801 / RF-1)</name>
    <name type="common">Cyanothece sp. (strain PCC 8801)</name>
    <dbReference type="NCBI Taxonomy" id="41431"/>
    <lineage>
        <taxon>Bacteria</taxon>
        <taxon>Bacillati</taxon>
        <taxon>Cyanobacteriota</taxon>
        <taxon>Cyanophyceae</taxon>
        <taxon>Oscillatoriophycideae</taxon>
        <taxon>Chroococcales</taxon>
        <taxon>Aphanothecaceae</taxon>
        <taxon>Rippkaea</taxon>
        <taxon>Rippkaea orientalis</taxon>
    </lineage>
</organism>
<dbReference type="Proteomes" id="UP000008204">
    <property type="component" value="Chromosome"/>
</dbReference>
<feature type="transmembrane region" description="Helical" evidence="3">
    <location>
        <begin position="20"/>
        <end position="40"/>
    </location>
</feature>
<keyword evidence="3" id="KW-0472">Membrane</keyword>
<reference evidence="7" key="1">
    <citation type="journal article" date="2011" name="MBio">
        <title>Novel metabolic attributes of the genus Cyanothece, comprising a group of unicellular nitrogen-fixing Cyanobacteria.</title>
        <authorList>
            <person name="Bandyopadhyay A."/>
            <person name="Elvitigala T."/>
            <person name="Welsh E."/>
            <person name="Stockel J."/>
            <person name="Liberton M."/>
            <person name="Min H."/>
            <person name="Sherman L.A."/>
            <person name="Pakrasi H.B."/>
        </authorList>
    </citation>
    <scope>NUCLEOTIDE SEQUENCE [LARGE SCALE GENOMIC DNA]</scope>
    <source>
        <strain evidence="7">PCC 8801</strain>
    </source>
</reference>
<dbReference type="Gene3D" id="1.10.287.470">
    <property type="entry name" value="Helix hairpin bin"/>
    <property type="match status" value="1"/>
</dbReference>
<dbReference type="AlphaFoldDB" id="B7JUZ0"/>
<feature type="coiled-coil region" evidence="2">
    <location>
        <begin position="119"/>
        <end position="294"/>
    </location>
</feature>
<dbReference type="eggNOG" id="COG0845">
    <property type="taxonomic scope" value="Bacteria"/>
</dbReference>
<sequence>MESSEKSQSNQLPSKPRNRLVILGLFLLVAGSGLGITWWLTSRTNQSNPGALAQKMPPTPVKLMTLKTGTIEDTSEVVGTIEARDTVVIKPEIEGRISQILVKEGDRVQQGQVIITLDNSDWQAELLAAKARLASTEARLAELQAGNRAEDIAEARASLREAQARLANAQGGARPEEIAQAEAQLRSAQAEAELAQQRVKRYDRLQAEGAISADQYQEYTTEARSSQAAVEQAQRRLSQLTKNRRSDIDELAAAVERERQNLQRLETGPRSEVIAQARAEVAQATAQVRMAEVKLSKTQIAAPISGIVGDIPAEVGDYVEQGNNLTTLTENNVLELNLSIPLEKAPQLRLGLPVEILDVSGQAIATGKISFISPNVTSDSQLVVAKATFVNLERSLLNRQFIQAKVIWEQRPGILIPATAVSRLGATTFVFVAEPDKAAQTDKPQWITKQRQITLGNLQGNNYQVIDGLKAGENIVSAGILKLSDGAPIQPMDNKQ</sequence>
<evidence type="ECO:0000313" key="7">
    <source>
        <dbReference type="Proteomes" id="UP000008204"/>
    </source>
</evidence>
<evidence type="ECO:0000256" key="2">
    <source>
        <dbReference type="SAM" id="Coils"/>
    </source>
</evidence>
<dbReference type="Pfam" id="PF25876">
    <property type="entry name" value="HH_MFP_RND"/>
    <property type="match status" value="1"/>
</dbReference>
<dbReference type="PRINTS" id="PR01490">
    <property type="entry name" value="RTXTOXIND"/>
</dbReference>
<accession>B7JUZ0</accession>
<evidence type="ECO:0000256" key="3">
    <source>
        <dbReference type="SAM" id="Phobius"/>
    </source>
</evidence>
<gene>
    <name evidence="6" type="ordered locus">PCC8801_2843</name>
</gene>
<evidence type="ECO:0000259" key="5">
    <source>
        <dbReference type="Pfam" id="PF25917"/>
    </source>
</evidence>
<dbReference type="HOGENOM" id="CLU_018816_1_2_3"/>
<keyword evidence="2" id="KW-0175">Coiled coil</keyword>
<protein>
    <submittedName>
        <fullName evidence="6">Efflux transporter, RND family, MFP subunit</fullName>
    </submittedName>
</protein>
<keyword evidence="3" id="KW-0812">Transmembrane</keyword>
<comment type="similarity">
    <text evidence="1">Belongs to the membrane fusion protein (MFP) (TC 8.A.1) family.</text>
</comment>
<keyword evidence="7" id="KW-1185">Reference proteome</keyword>
<name>B7JUZ0_RIPO1</name>
<dbReference type="PANTHER" id="PTHR30469">
    <property type="entry name" value="MULTIDRUG RESISTANCE PROTEIN MDTA"/>
    <property type="match status" value="1"/>
</dbReference>
<dbReference type="STRING" id="41431.PCC8801_2843"/>
<dbReference type="InterPro" id="IPR058624">
    <property type="entry name" value="MdtA-like_HH"/>
</dbReference>
<evidence type="ECO:0000313" key="6">
    <source>
        <dbReference type="EMBL" id="ACK66842.1"/>
    </source>
</evidence>
<evidence type="ECO:0000256" key="1">
    <source>
        <dbReference type="ARBA" id="ARBA00009477"/>
    </source>
</evidence>
<evidence type="ECO:0000259" key="4">
    <source>
        <dbReference type="Pfam" id="PF25876"/>
    </source>
</evidence>
<proteinExistence type="inferred from homology"/>
<keyword evidence="3" id="KW-1133">Transmembrane helix</keyword>
<feature type="domain" description="Multidrug resistance protein MdtA-like alpha-helical hairpin" evidence="4">
    <location>
        <begin position="178"/>
        <end position="236"/>
    </location>
</feature>
<dbReference type="InterPro" id="IPR058625">
    <property type="entry name" value="MdtA-like_BSH"/>
</dbReference>
<dbReference type="InterPro" id="IPR006143">
    <property type="entry name" value="RND_pump_MFP"/>
</dbReference>
<dbReference type="NCBIfam" id="TIGR01730">
    <property type="entry name" value="RND_mfp"/>
    <property type="match status" value="1"/>
</dbReference>
<dbReference type="GO" id="GO:0015562">
    <property type="term" value="F:efflux transmembrane transporter activity"/>
    <property type="evidence" value="ECO:0007669"/>
    <property type="project" value="TreeGrafter"/>
</dbReference>
<feature type="domain" description="Multidrug resistance protein MdtA-like barrel-sandwich hybrid" evidence="5">
    <location>
        <begin position="86"/>
        <end position="328"/>
    </location>
</feature>
<dbReference type="OrthoDB" id="5379451at2"/>
<dbReference type="Pfam" id="PF25917">
    <property type="entry name" value="BSH_RND"/>
    <property type="match status" value="1"/>
</dbReference>
<dbReference type="PANTHER" id="PTHR30469:SF39">
    <property type="entry name" value="SLL0180 PROTEIN"/>
    <property type="match status" value="1"/>
</dbReference>
<dbReference type="Gene3D" id="2.40.30.170">
    <property type="match status" value="1"/>
</dbReference>
<dbReference type="RefSeq" id="WP_012596108.1">
    <property type="nucleotide sequence ID" value="NC_011726.1"/>
</dbReference>
<dbReference type="SUPFAM" id="SSF111369">
    <property type="entry name" value="HlyD-like secretion proteins"/>
    <property type="match status" value="2"/>
</dbReference>
<dbReference type="KEGG" id="cyp:PCC8801_2843"/>